<gene>
    <name evidence="14" type="ORF">TR104675</name>
</gene>
<dbReference type="SUPFAM" id="SSF53649">
    <property type="entry name" value="Alkaline phosphatase-like"/>
    <property type="match status" value="1"/>
</dbReference>
<evidence type="ECO:0000256" key="7">
    <source>
        <dbReference type="ARBA" id="ARBA00022692"/>
    </source>
</evidence>
<dbReference type="Pfam" id="PF01663">
    <property type="entry name" value="Phosphodiest"/>
    <property type="match status" value="1"/>
</dbReference>
<keyword evidence="9 12" id="KW-1133">Transmembrane helix</keyword>
<dbReference type="PANTHER" id="PTHR12250">
    <property type="entry name" value="PHOSPHATIDYLINOSITOL GLYCAN, CLASS N"/>
    <property type="match status" value="1"/>
</dbReference>
<dbReference type="InterPro" id="IPR002591">
    <property type="entry name" value="Phosphodiest/P_Trfase"/>
</dbReference>
<dbReference type="UniPathway" id="UPA00196"/>
<protein>
    <recommendedName>
        <fullName evidence="4 12">GPI ethanolamine phosphate transferase 1</fullName>
        <ecNumber evidence="12">2.-.-.-</ecNumber>
    </recommendedName>
</protein>
<evidence type="ECO:0000256" key="8">
    <source>
        <dbReference type="ARBA" id="ARBA00022824"/>
    </source>
</evidence>
<keyword evidence="5 12" id="KW-0337">GPI-anchor biosynthesis</keyword>
<dbReference type="EC" id="2.-.-.-" evidence="12"/>
<feature type="domain" description="GPI ethanolamine phosphate transferase 1 C-terminal" evidence="13">
    <location>
        <begin position="442"/>
        <end position="664"/>
    </location>
</feature>
<accession>A0A0X3PAD5</accession>
<evidence type="ECO:0000256" key="12">
    <source>
        <dbReference type="RuleBase" id="RU367138"/>
    </source>
</evidence>
<comment type="similarity">
    <text evidence="3 12">Belongs to the PIGG/PIGN/PIGO family. PIGN subfamily.</text>
</comment>
<keyword evidence="8 12" id="KW-0256">Endoplasmic reticulum</keyword>
<dbReference type="Pfam" id="PF04987">
    <property type="entry name" value="PigN"/>
    <property type="match status" value="1"/>
</dbReference>
<dbReference type="GO" id="GO:0051377">
    <property type="term" value="F:mannose-ethanolamine phosphotransferase activity"/>
    <property type="evidence" value="ECO:0007669"/>
    <property type="project" value="UniProtKB-UniRule"/>
</dbReference>
<proteinExistence type="inferred from homology"/>
<feature type="transmembrane region" description="Helical" evidence="12">
    <location>
        <begin position="523"/>
        <end position="548"/>
    </location>
</feature>
<evidence type="ECO:0000313" key="14">
    <source>
        <dbReference type="EMBL" id="JAP48884.1"/>
    </source>
</evidence>
<evidence type="ECO:0000256" key="3">
    <source>
        <dbReference type="ARBA" id="ARBA00008400"/>
    </source>
</evidence>
<evidence type="ECO:0000256" key="1">
    <source>
        <dbReference type="ARBA" id="ARBA00004477"/>
    </source>
</evidence>
<dbReference type="EMBL" id="GEEE01014341">
    <property type="protein sequence ID" value="JAP48884.1"/>
    <property type="molecule type" value="Transcribed_RNA"/>
</dbReference>
<keyword evidence="10 12" id="KW-0472">Membrane</keyword>
<feature type="transmembrane region" description="Helical" evidence="12">
    <location>
        <begin position="616"/>
        <end position="634"/>
    </location>
</feature>
<keyword evidence="7 12" id="KW-0812">Transmembrane</keyword>
<dbReference type="GO" id="GO:0006506">
    <property type="term" value="P:GPI anchor biosynthetic process"/>
    <property type="evidence" value="ECO:0007669"/>
    <property type="project" value="UniProtKB-UniPathway"/>
</dbReference>
<keyword evidence="11" id="KW-0325">Glycoprotein</keyword>
<dbReference type="AlphaFoldDB" id="A0A0X3PAD5"/>
<dbReference type="Gene3D" id="3.40.720.10">
    <property type="entry name" value="Alkaline Phosphatase, subunit A"/>
    <property type="match status" value="1"/>
</dbReference>
<feature type="transmembrane region" description="Helical" evidence="12">
    <location>
        <begin position="453"/>
        <end position="471"/>
    </location>
</feature>
<comment type="function">
    <text evidence="12">Ethanolamine phosphate transferase involved in glycosylphosphatidylinositol-anchor biosynthesis. Transfers ethanolamine phosphate to the first alpha-1,4-linked mannose of the glycosylphosphatidylinositol precursor of GPI-anchor.</text>
</comment>
<feature type="transmembrane region" description="Helical" evidence="12">
    <location>
        <begin position="12"/>
        <end position="30"/>
    </location>
</feature>
<dbReference type="CDD" id="cd16020">
    <property type="entry name" value="GPI_EPT_1"/>
    <property type="match status" value="1"/>
</dbReference>
<dbReference type="InterPro" id="IPR017850">
    <property type="entry name" value="Alkaline_phosphatase_core_sf"/>
</dbReference>
<feature type="transmembrane region" description="Helical" evidence="12">
    <location>
        <begin position="569"/>
        <end position="596"/>
    </location>
</feature>
<dbReference type="PANTHER" id="PTHR12250:SF0">
    <property type="entry name" value="GPI ETHANOLAMINE PHOSPHATE TRANSFERASE 1"/>
    <property type="match status" value="1"/>
</dbReference>
<dbReference type="InterPro" id="IPR007070">
    <property type="entry name" value="GPI_EtnP_transferase_1"/>
</dbReference>
<comment type="pathway">
    <text evidence="2 12">Glycolipid biosynthesis; glycosylphosphatidylinositol-anchor biosynthesis.</text>
</comment>
<dbReference type="GO" id="GO:0005789">
    <property type="term" value="C:endoplasmic reticulum membrane"/>
    <property type="evidence" value="ECO:0007669"/>
    <property type="project" value="UniProtKB-SubCell"/>
</dbReference>
<sequence length="711" mass="79358">MVRISVSRLRLSLSVLLYLILFYSIFDIYYTSPLVHGIKPIRPDAPPLVRNVVFIVTDGLRVDKLFTENMDDTPILRDIILNKGIWGLSHTRVPTESRPGHVALFAGFYEDVASVTKGWQVNAVEFDSVVNRSNRAWIWGGPDVVPMLQPSDRIGDDRVFISSYPRGMLDFTAENITQIDDWVVDKFSTFLVNNSHLLLTEEGVREDFRRGNFIFLHLSAADQLGHTAKPSSPEYFKMIRNIDSNIGRILKLFSDLPFGEEILLETAFILTADHGMTDWGSHGAGSPQETITPLIIWGSGISGPEVLENQSVGVGETELLRYHYNRKIHIVRQADICPLIAALLGIPIPANSVGEVPLDVLEAGQQLKAELIRSNALQIIAQFQVKYTEQKASHYRAFFQEFSSLTQAELSKLMSVAAQLTADGHYAPAISTYRQIIRHGLEGLNYYHKYDRFFMGLCIMLSYILWSVILCSDIVSHHSYRRDSFAPGSLSWNICAFCIASGIILTFTSAFDQSWLRTLYQLLPLALSLLLITVPAFRDVVFHMVSLASESRSNAKVEADSRSPTTFTVLLLVALLELALWGFMYRFLLSFGAILLGLWPFADPSFIGQRSKRLQVAWLLACLALACFPLLPLVGSFASPLLVLLGSLCVSAVSMAFSRVFATSPVVQWKLAQPQTYLVNFAAGLLFAKVLDLPKLPKSLAYPGLLGHFKK</sequence>
<evidence type="ECO:0000256" key="2">
    <source>
        <dbReference type="ARBA" id="ARBA00004687"/>
    </source>
</evidence>
<dbReference type="InterPro" id="IPR017852">
    <property type="entry name" value="GPI_EtnP_transferase_1_C"/>
</dbReference>
<evidence type="ECO:0000256" key="11">
    <source>
        <dbReference type="ARBA" id="ARBA00023180"/>
    </source>
</evidence>
<evidence type="ECO:0000256" key="9">
    <source>
        <dbReference type="ARBA" id="ARBA00022989"/>
    </source>
</evidence>
<organism evidence="14">
    <name type="scientific">Schistocephalus solidus</name>
    <name type="common">Tapeworm</name>
    <dbReference type="NCBI Taxonomy" id="70667"/>
    <lineage>
        <taxon>Eukaryota</taxon>
        <taxon>Metazoa</taxon>
        <taxon>Spiralia</taxon>
        <taxon>Lophotrochozoa</taxon>
        <taxon>Platyhelminthes</taxon>
        <taxon>Cestoda</taxon>
        <taxon>Eucestoda</taxon>
        <taxon>Diphyllobothriidea</taxon>
        <taxon>Diphyllobothriidae</taxon>
        <taxon>Schistocephalus</taxon>
    </lineage>
</organism>
<feature type="transmembrane region" description="Helical" evidence="12">
    <location>
        <begin position="641"/>
        <end position="662"/>
    </location>
</feature>
<comment type="subcellular location">
    <subcellularLocation>
        <location evidence="1 12">Endoplasmic reticulum membrane</location>
        <topology evidence="1 12">Multi-pass membrane protein</topology>
    </subcellularLocation>
</comment>
<feature type="transmembrane region" description="Helical" evidence="12">
    <location>
        <begin position="492"/>
        <end position="511"/>
    </location>
</feature>
<reference evidence="14" key="1">
    <citation type="submission" date="2016-01" db="EMBL/GenBank/DDBJ databases">
        <title>Reference transcriptome for the parasite Schistocephalus solidus: insights into the molecular evolution of parasitism.</title>
        <authorList>
            <person name="Hebert F.O."/>
            <person name="Grambauer S."/>
            <person name="Barber I."/>
            <person name="Landry C.R."/>
            <person name="Aubin-Horth N."/>
        </authorList>
    </citation>
    <scope>NUCLEOTIDE SEQUENCE</scope>
</reference>
<keyword evidence="6 12" id="KW-0808">Transferase</keyword>
<dbReference type="EMBL" id="GEEE01022834">
    <property type="protein sequence ID" value="JAP40391.1"/>
    <property type="molecule type" value="Transcribed_RNA"/>
</dbReference>
<dbReference type="InterPro" id="IPR037671">
    <property type="entry name" value="PIGN_N"/>
</dbReference>
<evidence type="ECO:0000256" key="6">
    <source>
        <dbReference type="ARBA" id="ARBA00022679"/>
    </source>
</evidence>
<name>A0A0X3PAD5_SCHSO</name>
<evidence type="ECO:0000256" key="4">
    <source>
        <dbReference type="ARBA" id="ARBA00020831"/>
    </source>
</evidence>
<evidence type="ECO:0000256" key="10">
    <source>
        <dbReference type="ARBA" id="ARBA00023136"/>
    </source>
</evidence>
<comment type="caution">
    <text evidence="12">Lacks conserved residue(s) required for the propagation of feature annotation.</text>
</comment>
<evidence type="ECO:0000259" key="13">
    <source>
        <dbReference type="Pfam" id="PF04987"/>
    </source>
</evidence>
<evidence type="ECO:0000256" key="5">
    <source>
        <dbReference type="ARBA" id="ARBA00022502"/>
    </source>
</evidence>